<evidence type="ECO:0000313" key="8">
    <source>
        <dbReference type="EMBL" id="ENU98922.1"/>
    </source>
</evidence>
<dbReference type="Proteomes" id="UP000013070">
    <property type="component" value="Unassembled WGS sequence"/>
</dbReference>
<keyword evidence="5 7" id="KW-1133">Transmembrane helix</keyword>
<dbReference type="PANTHER" id="PTHR23513:SF9">
    <property type="entry name" value="ENTEROBACTIN EXPORTER ENTS"/>
    <property type="match status" value="1"/>
</dbReference>
<evidence type="ECO:0008006" key="10">
    <source>
        <dbReference type="Google" id="ProtNLM"/>
    </source>
</evidence>
<dbReference type="Pfam" id="PF05977">
    <property type="entry name" value="MFS_3"/>
    <property type="match status" value="1"/>
</dbReference>
<dbReference type="PATRIC" id="fig|1217710.3.peg.1985"/>
<keyword evidence="2" id="KW-0813">Transport</keyword>
<dbReference type="HOGENOM" id="CLU_034180_11_0_6"/>
<dbReference type="eggNOG" id="COG2814">
    <property type="taxonomic scope" value="Bacteria"/>
</dbReference>
<dbReference type="InterPro" id="IPR036259">
    <property type="entry name" value="MFS_trans_sf"/>
</dbReference>
<evidence type="ECO:0000256" key="6">
    <source>
        <dbReference type="ARBA" id="ARBA00023136"/>
    </source>
</evidence>
<dbReference type="Gene3D" id="1.20.1250.20">
    <property type="entry name" value="MFS general substrate transporter like domains"/>
    <property type="match status" value="1"/>
</dbReference>
<evidence type="ECO:0000256" key="7">
    <source>
        <dbReference type="SAM" id="Phobius"/>
    </source>
</evidence>
<evidence type="ECO:0000313" key="9">
    <source>
        <dbReference type="Proteomes" id="UP000013070"/>
    </source>
</evidence>
<gene>
    <name evidence="8" type="ORF">F969_02089</name>
</gene>
<keyword evidence="9" id="KW-1185">Reference proteome</keyword>
<feature type="transmembrane region" description="Helical" evidence="7">
    <location>
        <begin position="378"/>
        <end position="401"/>
    </location>
</feature>
<keyword evidence="3" id="KW-1003">Cell membrane</keyword>
<dbReference type="EMBL" id="APPE01000058">
    <property type="protein sequence ID" value="ENU98922.1"/>
    <property type="molecule type" value="Genomic_DNA"/>
</dbReference>
<comment type="subcellular location">
    <subcellularLocation>
        <location evidence="1">Cell membrane</location>
        <topology evidence="1">Multi-pass membrane protein</topology>
    </subcellularLocation>
</comment>
<feature type="transmembrane region" description="Helical" evidence="7">
    <location>
        <begin position="229"/>
        <end position="254"/>
    </location>
</feature>
<proteinExistence type="predicted"/>
<name>N8WUG0_9GAMM</name>
<keyword evidence="6 7" id="KW-0472">Membrane</keyword>
<dbReference type="AlphaFoldDB" id="N8WUG0"/>
<evidence type="ECO:0000256" key="4">
    <source>
        <dbReference type="ARBA" id="ARBA00022692"/>
    </source>
</evidence>
<dbReference type="PANTHER" id="PTHR23513">
    <property type="entry name" value="INTEGRAL MEMBRANE EFFLUX PROTEIN-RELATED"/>
    <property type="match status" value="1"/>
</dbReference>
<comment type="caution">
    <text evidence="8">The sequence shown here is derived from an EMBL/GenBank/DDBJ whole genome shotgun (WGS) entry which is preliminary data.</text>
</comment>
<feature type="transmembrane region" description="Helical" evidence="7">
    <location>
        <begin position="183"/>
        <end position="200"/>
    </location>
</feature>
<organism evidence="8 9">
    <name type="scientific">Acinetobacter variabilis</name>
    <dbReference type="NCBI Taxonomy" id="70346"/>
    <lineage>
        <taxon>Bacteria</taxon>
        <taxon>Pseudomonadati</taxon>
        <taxon>Pseudomonadota</taxon>
        <taxon>Gammaproteobacteria</taxon>
        <taxon>Moraxellales</taxon>
        <taxon>Moraxellaceae</taxon>
        <taxon>Acinetobacter</taxon>
    </lineage>
</organism>
<feature type="transmembrane region" description="Helical" evidence="7">
    <location>
        <begin position="296"/>
        <end position="317"/>
    </location>
</feature>
<evidence type="ECO:0000256" key="3">
    <source>
        <dbReference type="ARBA" id="ARBA00022475"/>
    </source>
</evidence>
<accession>N8WUG0</accession>
<reference evidence="8 9" key="1">
    <citation type="submission" date="2013-02" db="EMBL/GenBank/DDBJ databases">
        <title>The Genome Sequence of Acinetobacter sp. NIPH 899.</title>
        <authorList>
            <consortium name="The Broad Institute Genome Sequencing Platform"/>
            <consortium name="The Broad Institute Genome Sequencing Center for Infectious Disease"/>
            <person name="Cerqueira G."/>
            <person name="Feldgarden M."/>
            <person name="Courvalin P."/>
            <person name="Perichon B."/>
            <person name="Grillot-Courvalin C."/>
            <person name="Clermont D."/>
            <person name="Rocha E."/>
            <person name="Yoon E.-J."/>
            <person name="Nemec A."/>
            <person name="Walker B."/>
            <person name="Young S.K."/>
            <person name="Zeng Q."/>
            <person name="Gargeya S."/>
            <person name="Fitzgerald M."/>
            <person name="Haas B."/>
            <person name="Abouelleil A."/>
            <person name="Alvarado L."/>
            <person name="Arachchi H.M."/>
            <person name="Berlin A.M."/>
            <person name="Chapman S.B."/>
            <person name="Dewar J."/>
            <person name="Goldberg J."/>
            <person name="Griggs A."/>
            <person name="Gujja S."/>
            <person name="Hansen M."/>
            <person name="Howarth C."/>
            <person name="Imamovic A."/>
            <person name="Larimer J."/>
            <person name="McCowan C."/>
            <person name="Murphy C."/>
            <person name="Neiman D."/>
            <person name="Pearson M."/>
            <person name="Priest M."/>
            <person name="Roberts A."/>
            <person name="Saif S."/>
            <person name="Shea T."/>
            <person name="Sisk P."/>
            <person name="Sykes S."/>
            <person name="Wortman J."/>
            <person name="Nusbaum C."/>
            <person name="Birren B."/>
        </authorList>
    </citation>
    <scope>NUCLEOTIDE SEQUENCE [LARGE SCALE GENOMIC DNA]</scope>
    <source>
        <strain evidence="8 9">NIPH 899</strain>
    </source>
</reference>
<feature type="transmembrane region" description="Helical" evidence="7">
    <location>
        <begin position="266"/>
        <end position="284"/>
    </location>
</feature>
<dbReference type="CDD" id="cd06173">
    <property type="entry name" value="MFS_MefA_like"/>
    <property type="match status" value="1"/>
</dbReference>
<dbReference type="InterPro" id="IPR010290">
    <property type="entry name" value="TM_effector"/>
</dbReference>
<dbReference type="GO" id="GO:0005886">
    <property type="term" value="C:plasma membrane"/>
    <property type="evidence" value="ECO:0007669"/>
    <property type="project" value="UniProtKB-SubCell"/>
</dbReference>
<evidence type="ECO:0000256" key="5">
    <source>
        <dbReference type="ARBA" id="ARBA00022989"/>
    </source>
</evidence>
<feature type="transmembrane region" description="Helical" evidence="7">
    <location>
        <begin position="152"/>
        <end position="177"/>
    </location>
</feature>
<dbReference type="RefSeq" id="WP_004783575.1">
    <property type="nucleotide sequence ID" value="NZ_KB849404.1"/>
</dbReference>
<feature type="transmembrane region" description="Helical" evidence="7">
    <location>
        <begin position="48"/>
        <end position="68"/>
    </location>
</feature>
<protein>
    <recommendedName>
        <fullName evidence="10">Major facilitator superfamily (MFS) profile domain-containing protein</fullName>
    </recommendedName>
</protein>
<dbReference type="SUPFAM" id="SSF103473">
    <property type="entry name" value="MFS general substrate transporter"/>
    <property type="match status" value="1"/>
</dbReference>
<feature type="transmembrane region" description="Helical" evidence="7">
    <location>
        <begin position="80"/>
        <end position="100"/>
    </location>
</feature>
<evidence type="ECO:0000256" key="2">
    <source>
        <dbReference type="ARBA" id="ARBA00022448"/>
    </source>
</evidence>
<evidence type="ECO:0000256" key="1">
    <source>
        <dbReference type="ARBA" id="ARBA00004651"/>
    </source>
</evidence>
<keyword evidence="4 7" id="KW-0812">Transmembrane</keyword>
<feature type="transmembrane region" description="Helical" evidence="7">
    <location>
        <begin position="112"/>
        <end position="131"/>
    </location>
</feature>
<sequence length="417" mass="45701">MHIQSDAFAALRYRDFSIVTLNQFCLTLAILIQEIIVAYSLYQITKDPLTLGLIGLAEAIPFISLSLWGGYVADRFNKQTIMKICLFFAIPMPLILWSLFHYHGLGNLSTSQLSWGIYAVIFCLGTIRGFYNPSATSLKPFLIPRALYANGATWTTIGWQSGVIIGPMLGGFMLAFLGRETSLLTVTVLVSICFVLINLLQKRDFPKIETENVLHSLGDGFRFIWNSKIVLWSISLDLVSVLFGGVIALLPIFAEDILKVGPEGLGYLRAAPSIGALITMIALARFPPTQHAWRNMLLAVAGFGVFTLLFAFSNSMWLSLFALAMTGACDSISVVIRQTILQIYPPDNMRGRVAAVNGMFVSSSNELGAFESGLAARYMGTIMATVFGGSMTLLVVAISWARTKDLFGVDITKGNEK</sequence>
<feature type="transmembrane region" description="Helical" evidence="7">
    <location>
        <begin position="21"/>
        <end position="42"/>
    </location>
</feature>